<evidence type="ECO:0000259" key="1">
    <source>
        <dbReference type="PROSITE" id="PS51833"/>
    </source>
</evidence>
<evidence type="ECO:0000313" key="2">
    <source>
        <dbReference type="EMBL" id="KTT22326.1"/>
    </source>
</evidence>
<sequence>MYPDTQQPLFLGRQPILDRERRLCAYELLFRSDASGAAHVTDGAQATATVMVNAFAELGMTHVLDDCDAYINVDQGFLFSDLIELLPRPGAVIEILESVPPTPAVVERCRALRAMGYTLALDDVVAMDARTVALLPLVRVVKVDVMAVNGPPLARLVADLRRQAPQVRLLAEKVETQADYDHCMALGFALFQGYHFARPSTLVGRRLGHSQRTLLRLMTQLCTDASSRDLEETLKTEPGLTVNLLRMANSAGSSASTTVTSLGDVIHVLGRRYLQRWVQLLLFCSGGGGAHLDPLLMLAATRGRLMEITVNLHRPRDAAMADGAFMAGMMSLMPALLGMPMEQVLPTLGLAPAIDSALRKRDGPIGHLLRLATASEEEGVPDLGAALLANDWVCPVLFSRAQSEALAWAHSLSRRALGGAMET</sequence>
<dbReference type="SUPFAM" id="SSF141868">
    <property type="entry name" value="EAL domain-like"/>
    <property type="match status" value="1"/>
</dbReference>
<feature type="domain" description="HDOD" evidence="1">
    <location>
        <begin position="207"/>
        <end position="408"/>
    </location>
</feature>
<dbReference type="PROSITE" id="PS51833">
    <property type="entry name" value="HDOD"/>
    <property type="match status" value="1"/>
</dbReference>
<dbReference type="AlphaFoldDB" id="A0A147GXA9"/>
<dbReference type="Pfam" id="PF00563">
    <property type="entry name" value="EAL"/>
    <property type="match status" value="1"/>
</dbReference>
<reference evidence="2 3" key="1">
    <citation type="journal article" date="2016" name="Front. Microbiol.">
        <title>Genomic Resource of Rice Seed Associated Bacteria.</title>
        <authorList>
            <person name="Midha S."/>
            <person name="Bansal K."/>
            <person name="Sharma S."/>
            <person name="Kumar N."/>
            <person name="Patil P.P."/>
            <person name="Chaudhry V."/>
            <person name="Patil P.B."/>
        </authorList>
    </citation>
    <scope>NUCLEOTIDE SEQUENCE [LARGE SCALE GENOMIC DNA]</scope>
    <source>
        <strain evidence="2 3">NS331</strain>
    </source>
</reference>
<dbReference type="Gene3D" id="1.10.3210.10">
    <property type="entry name" value="Hypothetical protein af1432"/>
    <property type="match status" value="1"/>
</dbReference>
<dbReference type="PANTHER" id="PTHR33525">
    <property type="match status" value="1"/>
</dbReference>
<evidence type="ECO:0000313" key="3">
    <source>
        <dbReference type="Proteomes" id="UP000072741"/>
    </source>
</evidence>
<comment type="caution">
    <text evidence="2">The sequence shown here is derived from an EMBL/GenBank/DDBJ whole genome shotgun (WGS) entry which is preliminary data.</text>
</comment>
<dbReference type="PIRSF" id="PIRSF003180">
    <property type="entry name" value="DiGMPpdiest_YuxH"/>
    <property type="match status" value="1"/>
</dbReference>
<dbReference type="EMBL" id="LDSL01000058">
    <property type="protein sequence ID" value="KTT22326.1"/>
    <property type="molecule type" value="Genomic_DNA"/>
</dbReference>
<dbReference type="InterPro" id="IPR035919">
    <property type="entry name" value="EAL_sf"/>
</dbReference>
<gene>
    <name evidence="2" type="ORF">NS331_09690</name>
</gene>
<proteinExistence type="predicted"/>
<dbReference type="RefSeq" id="WP_058641799.1">
    <property type="nucleotide sequence ID" value="NZ_LDSL01000058.1"/>
</dbReference>
<accession>A0A147GXA9</accession>
<dbReference type="Gene3D" id="3.20.20.450">
    <property type="entry name" value="EAL domain"/>
    <property type="match status" value="1"/>
</dbReference>
<dbReference type="InterPro" id="IPR013976">
    <property type="entry name" value="HDOD"/>
</dbReference>
<dbReference type="Pfam" id="PF08668">
    <property type="entry name" value="HDOD"/>
    <property type="match status" value="1"/>
</dbReference>
<dbReference type="OrthoDB" id="9804751at2"/>
<dbReference type="Proteomes" id="UP000072741">
    <property type="component" value="Unassembled WGS sequence"/>
</dbReference>
<dbReference type="SMART" id="SM00052">
    <property type="entry name" value="EAL"/>
    <property type="match status" value="1"/>
</dbReference>
<organism evidence="2 3">
    <name type="scientific">Pseudacidovorax intermedius</name>
    <dbReference type="NCBI Taxonomy" id="433924"/>
    <lineage>
        <taxon>Bacteria</taxon>
        <taxon>Pseudomonadati</taxon>
        <taxon>Pseudomonadota</taxon>
        <taxon>Betaproteobacteria</taxon>
        <taxon>Burkholderiales</taxon>
        <taxon>Comamonadaceae</taxon>
        <taxon>Pseudacidovorax</taxon>
    </lineage>
</organism>
<dbReference type="InterPro" id="IPR052340">
    <property type="entry name" value="RNase_Y/CdgJ"/>
</dbReference>
<name>A0A147GXA9_9BURK</name>
<dbReference type="InterPro" id="IPR001633">
    <property type="entry name" value="EAL_dom"/>
</dbReference>
<dbReference type="SUPFAM" id="SSF109604">
    <property type="entry name" value="HD-domain/PDEase-like"/>
    <property type="match status" value="1"/>
</dbReference>
<dbReference type="InterPro" id="IPR014408">
    <property type="entry name" value="dGMP_Pdiesterase_EAL/HD-GYP"/>
</dbReference>
<keyword evidence="3" id="KW-1185">Reference proteome</keyword>
<dbReference type="PANTHER" id="PTHR33525:SF4">
    <property type="entry name" value="CYCLIC DI-GMP PHOSPHODIESTERASE CDGJ"/>
    <property type="match status" value="1"/>
</dbReference>
<protein>
    <recommendedName>
        <fullName evidence="1">HDOD domain-containing protein</fullName>
    </recommendedName>
</protein>